<dbReference type="AlphaFoldDB" id="A0A9D1ED84"/>
<comment type="caution">
    <text evidence="5">The sequence shown here is derived from an EMBL/GenBank/DDBJ whole genome shotgun (WGS) entry which is preliminary data.</text>
</comment>
<evidence type="ECO:0000256" key="2">
    <source>
        <dbReference type="ARBA" id="ARBA00023125"/>
    </source>
</evidence>
<keyword evidence="1" id="KW-0805">Transcription regulation</keyword>
<dbReference type="Gene3D" id="1.10.10.10">
    <property type="entry name" value="Winged helix-like DNA-binding domain superfamily/Winged helix DNA-binding domain"/>
    <property type="match status" value="1"/>
</dbReference>
<dbReference type="Gene3D" id="1.20.120.530">
    <property type="entry name" value="GntR ligand-binding domain-like"/>
    <property type="match status" value="1"/>
</dbReference>
<dbReference type="SMART" id="SM00895">
    <property type="entry name" value="FCD"/>
    <property type="match status" value="1"/>
</dbReference>
<reference evidence="5" key="1">
    <citation type="submission" date="2020-10" db="EMBL/GenBank/DDBJ databases">
        <authorList>
            <person name="Gilroy R."/>
        </authorList>
    </citation>
    <scope>NUCLEOTIDE SEQUENCE</scope>
    <source>
        <strain evidence="5">ChiW13-3771</strain>
    </source>
</reference>
<dbReference type="PANTHER" id="PTHR43537:SF5">
    <property type="entry name" value="UXU OPERON TRANSCRIPTIONAL REGULATOR"/>
    <property type="match status" value="1"/>
</dbReference>
<dbReference type="GO" id="GO:0003700">
    <property type="term" value="F:DNA-binding transcription factor activity"/>
    <property type="evidence" value="ECO:0007669"/>
    <property type="project" value="InterPro"/>
</dbReference>
<feature type="domain" description="HTH gntR-type" evidence="4">
    <location>
        <begin position="7"/>
        <end position="75"/>
    </location>
</feature>
<dbReference type="SUPFAM" id="SSF48008">
    <property type="entry name" value="GntR ligand-binding domain-like"/>
    <property type="match status" value="1"/>
</dbReference>
<evidence type="ECO:0000256" key="1">
    <source>
        <dbReference type="ARBA" id="ARBA00023015"/>
    </source>
</evidence>
<accession>A0A9D1ED84</accession>
<protein>
    <submittedName>
        <fullName evidence="5">FadR family transcriptional regulator</fullName>
    </submittedName>
</protein>
<dbReference type="InterPro" id="IPR011711">
    <property type="entry name" value="GntR_C"/>
</dbReference>
<evidence type="ECO:0000259" key="4">
    <source>
        <dbReference type="PROSITE" id="PS50949"/>
    </source>
</evidence>
<keyword evidence="2" id="KW-0238">DNA-binding</keyword>
<proteinExistence type="predicted"/>
<dbReference type="InterPro" id="IPR036390">
    <property type="entry name" value="WH_DNA-bd_sf"/>
</dbReference>
<keyword evidence="3" id="KW-0804">Transcription</keyword>
<reference evidence="5" key="2">
    <citation type="journal article" date="2021" name="PeerJ">
        <title>Extensive microbial diversity within the chicken gut microbiome revealed by metagenomics and culture.</title>
        <authorList>
            <person name="Gilroy R."/>
            <person name="Ravi A."/>
            <person name="Getino M."/>
            <person name="Pursley I."/>
            <person name="Horton D.L."/>
            <person name="Alikhan N.F."/>
            <person name="Baker D."/>
            <person name="Gharbi K."/>
            <person name="Hall N."/>
            <person name="Watson M."/>
            <person name="Adriaenssens E.M."/>
            <person name="Foster-Nyarko E."/>
            <person name="Jarju S."/>
            <person name="Secka A."/>
            <person name="Antonio M."/>
            <person name="Oren A."/>
            <person name="Chaudhuri R.R."/>
            <person name="La Ragione R."/>
            <person name="Hildebrand F."/>
            <person name="Pallen M.J."/>
        </authorList>
    </citation>
    <scope>NUCLEOTIDE SEQUENCE</scope>
    <source>
        <strain evidence="5">ChiW13-3771</strain>
    </source>
</reference>
<gene>
    <name evidence="5" type="ORF">IAC96_04560</name>
</gene>
<dbReference type="GO" id="GO:0003677">
    <property type="term" value="F:DNA binding"/>
    <property type="evidence" value="ECO:0007669"/>
    <property type="project" value="UniProtKB-KW"/>
</dbReference>
<dbReference type="InterPro" id="IPR008920">
    <property type="entry name" value="TF_FadR/GntR_C"/>
</dbReference>
<evidence type="ECO:0000313" key="5">
    <source>
        <dbReference type="EMBL" id="HIR88204.1"/>
    </source>
</evidence>
<dbReference type="PANTHER" id="PTHR43537">
    <property type="entry name" value="TRANSCRIPTIONAL REGULATOR, GNTR FAMILY"/>
    <property type="match status" value="1"/>
</dbReference>
<dbReference type="PROSITE" id="PS50949">
    <property type="entry name" value="HTH_GNTR"/>
    <property type="match status" value="1"/>
</dbReference>
<dbReference type="SMART" id="SM00345">
    <property type="entry name" value="HTH_GNTR"/>
    <property type="match status" value="1"/>
</dbReference>
<dbReference type="CDD" id="cd07377">
    <property type="entry name" value="WHTH_GntR"/>
    <property type="match status" value="1"/>
</dbReference>
<dbReference type="Pfam" id="PF07729">
    <property type="entry name" value="FCD"/>
    <property type="match status" value="1"/>
</dbReference>
<name>A0A9D1ED84_9FIRM</name>
<evidence type="ECO:0000256" key="3">
    <source>
        <dbReference type="ARBA" id="ARBA00023163"/>
    </source>
</evidence>
<dbReference type="Proteomes" id="UP000824201">
    <property type="component" value="Unassembled WGS sequence"/>
</dbReference>
<organism evidence="5 6">
    <name type="scientific">Candidatus Fimimorpha faecalis</name>
    <dbReference type="NCBI Taxonomy" id="2840824"/>
    <lineage>
        <taxon>Bacteria</taxon>
        <taxon>Bacillati</taxon>
        <taxon>Bacillota</taxon>
        <taxon>Clostridia</taxon>
        <taxon>Eubacteriales</taxon>
        <taxon>Candidatus Fimimorpha</taxon>
    </lineage>
</organism>
<dbReference type="SUPFAM" id="SSF46785">
    <property type="entry name" value="Winged helix' DNA-binding domain"/>
    <property type="match status" value="1"/>
</dbReference>
<dbReference type="PRINTS" id="PR00035">
    <property type="entry name" value="HTHGNTR"/>
</dbReference>
<dbReference type="Pfam" id="PF00392">
    <property type="entry name" value="GntR"/>
    <property type="match status" value="1"/>
</dbReference>
<sequence>MMNLDDKSLPEKLSDDIISFILKENLEPGDRLPNESILSEKMGAGRSSIREAMKLLASRNIVTIRQGSGTYISSSPGIVEDPLGFTFVGDKQKLGADLLEIRFLLEPPIAARAASNADKEDIKRIRTLCDEVEQLLMEGKEHAEKDIEFHTAIGMSSKNIVVPRLLPIINSSIPLFIHLTGNVLRQETIETHREITNAIADHNPNWAYDAMYLHLVYNRRLINLAKEKQVQERKL</sequence>
<dbReference type="InterPro" id="IPR036388">
    <property type="entry name" value="WH-like_DNA-bd_sf"/>
</dbReference>
<dbReference type="InterPro" id="IPR000524">
    <property type="entry name" value="Tscrpt_reg_HTH_GntR"/>
</dbReference>
<evidence type="ECO:0000313" key="6">
    <source>
        <dbReference type="Proteomes" id="UP000824201"/>
    </source>
</evidence>
<dbReference type="EMBL" id="DVHN01000051">
    <property type="protein sequence ID" value="HIR88204.1"/>
    <property type="molecule type" value="Genomic_DNA"/>
</dbReference>